<dbReference type="EMBL" id="JAJOMB010000022">
    <property type="protein sequence ID" value="MCD5315480.1"/>
    <property type="molecule type" value="Genomic_DNA"/>
</dbReference>
<protein>
    <submittedName>
        <fullName evidence="1">Uncharacterized protein</fullName>
    </submittedName>
</protein>
<reference evidence="1" key="1">
    <citation type="submission" date="2021-11" db="EMBL/GenBank/DDBJ databases">
        <title>Streptomyces corallinus and Kineosporia corallina sp. nov., two new coral-derived marine actinobacteria.</title>
        <authorList>
            <person name="Buangrab K."/>
            <person name="Sutthacheep M."/>
            <person name="Yeemin T."/>
            <person name="Harunari E."/>
            <person name="Igarashi Y."/>
            <person name="Sripreechasak P."/>
            <person name="Kanchanasin P."/>
            <person name="Tanasupawat S."/>
            <person name="Phongsopitanun W."/>
        </authorList>
    </citation>
    <scope>NUCLEOTIDE SEQUENCE</scope>
    <source>
        <strain evidence="1">JCM 31032</strain>
    </source>
</reference>
<sequence length="248" mass="26669">MFVAAEDQPLELGSLTDEEIVALDPAAESGIAPLPWLSSVPAESKAAVLATALRGLAARGLYQALPAAGPPARLAGEADGRLLAVLSMRSTVPAVIIAERHRDAAVEWALLYPQHSDLWLHEVVTGNGIHTFALGRTSHWVAELARWCAPDTNTTHLRSDGYLVHLPAGAVEGPRMVVSCPVTSIITQFTVDRASNAVTESWSAVHSSTEEIYLASPDSDGVNYHGCIEGDLLRHWEELTVRTTDQRK</sequence>
<name>A0A9X1NJU0_9ACTN</name>
<accession>A0A9X1NJU0</accession>
<organism evidence="1 2">
    <name type="scientific">Kineosporia babensis</name>
    <dbReference type="NCBI Taxonomy" id="499548"/>
    <lineage>
        <taxon>Bacteria</taxon>
        <taxon>Bacillati</taxon>
        <taxon>Actinomycetota</taxon>
        <taxon>Actinomycetes</taxon>
        <taxon>Kineosporiales</taxon>
        <taxon>Kineosporiaceae</taxon>
        <taxon>Kineosporia</taxon>
    </lineage>
</organism>
<dbReference type="AlphaFoldDB" id="A0A9X1NJU0"/>
<keyword evidence="2" id="KW-1185">Reference proteome</keyword>
<proteinExistence type="predicted"/>
<evidence type="ECO:0000313" key="2">
    <source>
        <dbReference type="Proteomes" id="UP001138997"/>
    </source>
</evidence>
<dbReference type="Proteomes" id="UP001138997">
    <property type="component" value="Unassembled WGS sequence"/>
</dbReference>
<evidence type="ECO:0000313" key="1">
    <source>
        <dbReference type="EMBL" id="MCD5315480.1"/>
    </source>
</evidence>
<comment type="caution">
    <text evidence="1">The sequence shown here is derived from an EMBL/GenBank/DDBJ whole genome shotgun (WGS) entry which is preliminary data.</text>
</comment>
<dbReference type="RefSeq" id="WP_231448301.1">
    <property type="nucleotide sequence ID" value="NZ_JAJOMB010000022.1"/>
</dbReference>
<gene>
    <name evidence="1" type="ORF">LR394_31745</name>
</gene>